<proteinExistence type="predicted"/>
<reference evidence="2 3" key="1">
    <citation type="journal article" date="2011" name="J. Bacteriol.">
        <title>Genome sequence of the repetitive-sequence-rich Mycoplasma fermentans strain M64.</title>
        <authorList>
            <person name="Shu H.W."/>
            <person name="Liu T.T."/>
            <person name="Chang H.Y."/>
            <person name="Liu Y.M."/>
            <person name="Wu K.M."/>
            <person name="Shu H.Y."/>
            <person name="Tsai S.F."/>
            <person name="Hsiao K.J."/>
            <person name="Hu W.S."/>
            <person name="Ng W.V."/>
        </authorList>
    </citation>
    <scope>NUCLEOTIDE SEQUENCE [LARGE SCALE GENOMIC DNA]</scope>
    <source>
        <strain evidence="2 3">M64</strain>
    </source>
</reference>
<keyword evidence="1" id="KW-0472">Membrane</keyword>
<dbReference type="Proteomes" id="UP000007473">
    <property type="component" value="Chromosome"/>
</dbReference>
<dbReference type="AlphaFoldDB" id="A0AB32XCF0"/>
<evidence type="ECO:0000256" key="1">
    <source>
        <dbReference type="SAM" id="Phobius"/>
    </source>
</evidence>
<feature type="transmembrane region" description="Helical" evidence="1">
    <location>
        <begin position="12"/>
        <end position="29"/>
    </location>
</feature>
<evidence type="ECO:0000313" key="2">
    <source>
        <dbReference type="EMBL" id="ADV34740.1"/>
    </source>
</evidence>
<keyword evidence="1" id="KW-0812">Transmembrane</keyword>
<evidence type="ECO:0000313" key="3">
    <source>
        <dbReference type="Proteomes" id="UP000007473"/>
    </source>
</evidence>
<organism evidence="2 3">
    <name type="scientific">Mycoplasmopsis fermentans (strain M64)</name>
    <name type="common">Mycoplasma fermentans</name>
    <dbReference type="NCBI Taxonomy" id="943945"/>
    <lineage>
        <taxon>Bacteria</taxon>
        <taxon>Bacillati</taxon>
        <taxon>Mycoplasmatota</taxon>
        <taxon>Mycoplasmoidales</taxon>
        <taxon>Metamycoplasmataceae</taxon>
        <taxon>Mycoplasmopsis</taxon>
    </lineage>
</organism>
<dbReference type="KEGG" id="mfm:MfeM64YM_0743"/>
<keyword evidence="1" id="KW-1133">Transmembrane helix</keyword>
<name>A0AB32XCF0_MYCFM</name>
<dbReference type="EMBL" id="CP002458">
    <property type="protein sequence ID" value="ADV34740.1"/>
    <property type="molecule type" value="Genomic_DNA"/>
</dbReference>
<accession>A0AB32XCF0</accession>
<protein>
    <submittedName>
        <fullName evidence="2">Uncharacterized protein</fullName>
    </submittedName>
</protein>
<gene>
    <name evidence="2" type="ordered locus">MfeM64YM_0743</name>
</gene>
<sequence length="30" mass="3705">MITHKLIFAKHFFENFFIFLQSILEIIFLC</sequence>